<dbReference type="InterPro" id="IPR036249">
    <property type="entry name" value="Thioredoxin-like_sf"/>
</dbReference>
<sequence length="167" mass="19516">MKALFEKGISFEEFVNRDKDTHKEKTLEIYHQIEVDEELVQEIKTIDRIIHVLVFGEIWCPDCMINVPALQKMADINDKIVIRIVSREGNEAYMENYAVNGKPKIPTFVFMDENFQEIGVFIEQPQVVKDVVAKGKQVEIIVAKRKYRKGEYVNDTIREILKILKKS</sequence>
<dbReference type="Gene3D" id="3.40.30.10">
    <property type="entry name" value="Glutaredoxin"/>
    <property type="match status" value="1"/>
</dbReference>
<keyword evidence="2" id="KW-1185">Reference proteome</keyword>
<dbReference type="STRING" id="520762.AN619_21800"/>
<name>A0A140L2R4_9FIRM</name>
<accession>A0A140L2R4</accession>
<dbReference type="PATRIC" id="fig|520762.4.peg.2409"/>
<proteinExistence type="predicted"/>
<protein>
    <recommendedName>
        <fullName evidence="3">Thioredoxin domain-containing protein</fullName>
    </recommendedName>
</protein>
<evidence type="ECO:0008006" key="3">
    <source>
        <dbReference type="Google" id="ProtNLM"/>
    </source>
</evidence>
<organism evidence="1 2">
    <name type="scientific">Thermotalea metallivorans</name>
    <dbReference type="NCBI Taxonomy" id="520762"/>
    <lineage>
        <taxon>Bacteria</taxon>
        <taxon>Bacillati</taxon>
        <taxon>Bacillota</taxon>
        <taxon>Clostridia</taxon>
        <taxon>Peptostreptococcales</taxon>
        <taxon>Thermotaleaceae</taxon>
        <taxon>Thermotalea</taxon>
    </lineage>
</organism>
<dbReference type="EMBL" id="LOEE01000046">
    <property type="protein sequence ID" value="KXG74839.1"/>
    <property type="molecule type" value="Genomic_DNA"/>
</dbReference>
<dbReference type="Proteomes" id="UP000070456">
    <property type="component" value="Unassembled WGS sequence"/>
</dbReference>
<comment type="caution">
    <text evidence="1">The sequence shown here is derived from an EMBL/GenBank/DDBJ whole genome shotgun (WGS) entry which is preliminary data.</text>
</comment>
<reference evidence="1 2" key="1">
    <citation type="submission" date="2015-12" db="EMBL/GenBank/DDBJ databases">
        <title>Draft genome sequence of the thermoanaerobe Thermotalea metallivorans, an isolate from the runoff channel of the Great Artesian Basin, Australia.</title>
        <authorList>
            <person name="Patel B.K."/>
        </authorList>
    </citation>
    <scope>NUCLEOTIDE SEQUENCE [LARGE SCALE GENOMIC DNA]</scope>
    <source>
        <strain evidence="1 2">B2-1</strain>
    </source>
</reference>
<dbReference type="SUPFAM" id="SSF52833">
    <property type="entry name" value="Thioredoxin-like"/>
    <property type="match status" value="1"/>
</dbReference>
<dbReference type="AlphaFoldDB" id="A0A140L2R4"/>
<gene>
    <name evidence="1" type="ORF">AN619_21800</name>
</gene>
<evidence type="ECO:0000313" key="1">
    <source>
        <dbReference type="EMBL" id="KXG74839.1"/>
    </source>
</evidence>
<evidence type="ECO:0000313" key="2">
    <source>
        <dbReference type="Proteomes" id="UP000070456"/>
    </source>
</evidence>
<dbReference type="CDD" id="cd01659">
    <property type="entry name" value="TRX_superfamily"/>
    <property type="match status" value="1"/>
</dbReference>
<dbReference type="RefSeq" id="WP_068556870.1">
    <property type="nucleotide sequence ID" value="NZ_LOEE01000046.1"/>
</dbReference>
<dbReference type="Pfam" id="PF14595">
    <property type="entry name" value="Thioredoxin_9"/>
    <property type="match status" value="1"/>
</dbReference>